<accession>A0A914S2F5</accession>
<sequence length="72" mass="7786">MKEESLVLVQGDNKLWSSGRVVAIDGQNIAVNLLVSGKEVASVREKVIPLNEDTPLIEERAGVFKNRAGALL</sequence>
<evidence type="ECO:0000313" key="1">
    <source>
        <dbReference type="Proteomes" id="UP000887564"/>
    </source>
</evidence>
<proteinExistence type="predicted"/>
<organism evidence="1 2">
    <name type="scientific">Parascaris equorum</name>
    <name type="common">Equine roundworm</name>
    <dbReference type="NCBI Taxonomy" id="6256"/>
    <lineage>
        <taxon>Eukaryota</taxon>
        <taxon>Metazoa</taxon>
        <taxon>Ecdysozoa</taxon>
        <taxon>Nematoda</taxon>
        <taxon>Chromadorea</taxon>
        <taxon>Rhabditida</taxon>
        <taxon>Spirurina</taxon>
        <taxon>Ascaridomorpha</taxon>
        <taxon>Ascaridoidea</taxon>
        <taxon>Ascarididae</taxon>
        <taxon>Parascaris</taxon>
    </lineage>
</organism>
<name>A0A914S2F5_PAREQ</name>
<dbReference type="CDD" id="cd20384">
    <property type="entry name" value="Tudor_ZGPAT"/>
    <property type="match status" value="1"/>
</dbReference>
<reference evidence="2" key="1">
    <citation type="submission" date="2022-11" db="UniProtKB">
        <authorList>
            <consortium name="WormBaseParasite"/>
        </authorList>
    </citation>
    <scope>IDENTIFICATION</scope>
</reference>
<protein>
    <submittedName>
        <fullName evidence="2">Uncharacterized protein</fullName>
    </submittedName>
</protein>
<dbReference type="AlphaFoldDB" id="A0A914S2F5"/>
<dbReference type="WBParaSite" id="PEQ_0000849501-mRNA-1">
    <property type="protein sequence ID" value="PEQ_0000849501-mRNA-1"/>
    <property type="gene ID" value="PEQ_0000849501"/>
</dbReference>
<evidence type="ECO:0000313" key="2">
    <source>
        <dbReference type="WBParaSite" id="PEQ_0000849501-mRNA-1"/>
    </source>
</evidence>
<keyword evidence="1" id="KW-1185">Reference proteome</keyword>
<dbReference type="Proteomes" id="UP000887564">
    <property type="component" value="Unplaced"/>
</dbReference>